<dbReference type="RefSeq" id="WP_082200747.1">
    <property type="nucleotide sequence ID" value="NZ_CP020478.1"/>
</dbReference>
<feature type="domain" description="Type I restriction enzyme R protein N-terminal" evidence="2">
    <location>
        <begin position="24"/>
        <end position="129"/>
    </location>
</feature>
<evidence type="ECO:0000256" key="1">
    <source>
        <dbReference type="SAM" id="Coils"/>
    </source>
</evidence>
<gene>
    <name evidence="3" type="ORF">FDW42_07270</name>
</gene>
<comment type="caution">
    <text evidence="3">The sequence shown here is derived from an EMBL/GenBank/DDBJ whole genome shotgun (WGS) entry which is preliminary data.</text>
</comment>
<accession>A0AAX2UJ60</accession>
<dbReference type="PIRSF" id="PIRSF035009">
    <property type="entry name" value="UCP035009_HSDR_N"/>
    <property type="match status" value="1"/>
</dbReference>
<dbReference type="InterPro" id="IPR017035">
    <property type="entry name" value="UCP035009_HsdR_All3000-type"/>
</dbReference>
<evidence type="ECO:0000313" key="4">
    <source>
        <dbReference type="Proteomes" id="UP000306813"/>
    </source>
</evidence>
<sequence>MDFENQLNSIIETIAERKGLVTTEEATKMTFIMPFLKALGYDVFNPSVVVPEYTADIGTKKGEKVDYAIFKDAKPFILIEAKNHTENLDNHNNQLVRYFNTNSSIKFAILTNGIEYRFFTDIERQNLMDKIPFLIVNLEKLKPRDIKDLKRFIYTDLNLDEILNIAMEKKYCRGIQEIFKNEIENPSDEFVSFFAKQMTEKRMTSGILDEFRVYIKKSFKEIVNDIAYEKITSIKNNLQNLNDDEDNEQTDENKEIITTEEELQGFYIVKSILANAGAELNDIDYKDTLSYFNILYQSKVTKWICRLYFNTAKKSISFPDGQNYNLEKLEDIYKYGADIIKAFESRKA</sequence>
<dbReference type="GeneID" id="52036747"/>
<protein>
    <recommendedName>
        <fullName evidence="2">Type I restriction enzyme R protein N-terminal domain-containing protein</fullName>
    </recommendedName>
</protein>
<name>A0AAX2UJ60_9BACT</name>
<dbReference type="AlphaFoldDB" id="A0AAX2UJ60"/>
<evidence type="ECO:0000313" key="3">
    <source>
        <dbReference type="EMBL" id="TNB56482.1"/>
    </source>
</evidence>
<dbReference type="EMBL" id="VDBS01000054">
    <property type="protein sequence ID" value="TNB56482.1"/>
    <property type="molecule type" value="Genomic_DNA"/>
</dbReference>
<organism evidence="3 4">
    <name type="scientific">Campylobacter helveticus</name>
    <dbReference type="NCBI Taxonomy" id="28898"/>
    <lineage>
        <taxon>Bacteria</taxon>
        <taxon>Pseudomonadati</taxon>
        <taxon>Campylobacterota</taxon>
        <taxon>Epsilonproteobacteria</taxon>
        <taxon>Campylobacterales</taxon>
        <taxon>Campylobacteraceae</taxon>
        <taxon>Campylobacter</taxon>
    </lineage>
</organism>
<proteinExistence type="predicted"/>
<reference evidence="3 4" key="1">
    <citation type="submission" date="2019-05" db="EMBL/GenBank/DDBJ databases">
        <title>Draft genomes of eight strains of Campylobacter helveticus isolated from cats and a dog in New Zealand.</title>
        <authorList>
            <person name="Bojanic K."/>
            <person name="Midwinter A.C."/>
            <person name="Biggs P.J."/>
            <person name="Acke E."/>
            <person name="Cornelius A.J."/>
            <person name="Marshall J.C."/>
        </authorList>
    </citation>
    <scope>NUCLEOTIDE SEQUENCE [LARGE SCALE GENOMIC DNA]</scope>
    <source>
        <strain evidence="3 4">ACP123b</strain>
    </source>
</reference>
<feature type="coiled-coil region" evidence="1">
    <location>
        <begin position="224"/>
        <end position="255"/>
    </location>
</feature>
<dbReference type="Pfam" id="PF13588">
    <property type="entry name" value="HSDR_N_2"/>
    <property type="match status" value="1"/>
</dbReference>
<dbReference type="Proteomes" id="UP000306813">
    <property type="component" value="Unassembled WGS sequence"/>
</dbReference>
<dbReference type="Gene3D" id="3.90.1570.30">
    <property type="match status" value="1"/>
</dbReference>
<evidence type="ECO:0000259" key="2">
    <source>
        <dbReference type="Pfam" id="PF13588"/>
    </source>
</evidence>
<dbReference type="InterPro" id="IPR029464">
    <property type="entry name" value="HSDR_N"/>
</dbReference>
<keyword evidence="1" id="KW-0175">Coiled coil</keyword>